<dbReference type="Proteomes" id="UP000694846">
    <property type="component" value="Unplaced"/>
</dbReference>
<proteinExistence type="predicted"/>
<sequence length="127" mass="14626">MLKNDKEIRESFRVHKSFASGNVSMARVIRSRYVCYTWVLARCPSNEDKDNASGHGRDPKRSNDDDLVHLVEGEMRRRGKSNIKHDKVSVPVLAYGSKENIVLPNGFNVIRIARECYESRNVLIYMI</sequence>
<protein>
    <submittedName>
        <fullName evidence="3">Uncharacterized protein LOC112692316</fullName>
    </submittedName>
</protein>
<evidence type="ECO:0000313" key="3">
    <source>
        <dbReference type="RefSeq" id="XP_025422767.1"/>
    </source>
</evidence>
<keyword evidence="2" id="KW-1185">Reference proteome</keyword>
<name>A0A8B8GJX7_9HEMI</name>
<dbReference type="AlphaFoldDB" id="A0A8B8GJX7"/>
<feature type="region of interest" description="Disordered" evidence="1">
    <location>
        <begin position="45"/>
        <end position="67"/>
    </location>
</feature>
<evidence type="ECO:0000256" key="1">
    <source>
        <dbReference type="SAM" id="MobiDB-lite"/>
    </source>
</evidence>
<gene>
    <name evidence="3" type="primary">LOC112692316</name>
</gene>
<dbReference type="GeneID" id="112692316"/>
<evidence type="ECO:0000313" key="2">
    <source>
        <dbReference type="Proteomes" id="UP000694846"/>
    </source>
</evidence>
<accession>A0A8B8GJX7</accession>
<organism evidence="2 3">
    <name type="scientific">Sipha flava</name>
    <name type="common">yellow sugarcane aphid</name>
    <dbReference type="NCBI Taxonomy" id="143950"/>
    <lineage>
        <taxon>Eukaryota</taxon>
        <taxon>Metazoa</taxon>
        <taxon>Ecdysozoa</taxon>
        <taxon>Arthropoda</taxon>
        <taxon>Hexapoda</taxon>
        <taxon>Insecta</taxon>
        <taxon>Pterygota</taxon>
        <taxon>Neoptera</taxon>
        <taxon>Paraneoptera</taxon>
        <taxon>Hemiptera</taxon>
        <taxon>Sternorrhyncha</taxon>
        <taxon>Aphidomorpha</taxon>
        <taxon>Aphidoidea</taxon>
        <taxon>Aphididae</taxon>
        <taxon>Sipha</taxon>
    </lineage>
</organism>
<reference evidence="3" key="1">
    <citation type="submission" date="2025-08" db="UniProtKB">
        <authorList>
            <consortium name="RefSeq"/>
        </authorList>
    </citation>
    <scope>IDENTIFICATION</scope>
    <source>
        <tissue evidence="3">Whole body</tissue>
    </source>
</reference>
<dbReference type="RefSeq" id="XP_025422767.1">
    <property type="nucleotide sequence ID" value="XM_025566982.1"/>
</dbReference>